<evidence type="ECO:0000313" key="3">
    <source>
        <dbReference type="Proteomes" id="UP000014760"/>
    </source>
</evidence>
<reference evidence="1 3" key="2">
    <citation type="journal article" date="2013" name="Nature">
        <title>Insights into bilaterian evolution from three spiralian genomes.</title>
        <authorList>
            <person name="Simakov O."/>
            <person name="Marletaz F."/>
            <person name="Cho S.J."/>
            <person name="Edsinger-Gonzales E."/>
            <person name="Havlak P."/>
            <person name="Hellsten U."/>
            <person name="Kuo D.H."/>
            <person name="Larsson T."/>
            <person name="Lv J."/>
            <person name="Arendt D."/>
            <person name="Savage R."/>
            <person name="Osoegawa K."/>
            <person name="de Jong P."/>
            <person name="Grimwood J."/>
            <person name="Chapman J.A."/>
            <person name="Shapiro H."/>
            <person name="Aerts A."/>
            <person name="Otillar R.P."/>
            <person name="Terry A.Y."/>
            <person name="Boore J.L."/>
            <person name="Grigoriev I.V."/>
            <person name="Lindberg D.R."/>
            <person name="Seaver E.C."/>
            <person name="Weisblat D.A."/>
            <person name="Putnam N.H."/>
            <person name="Rokhsar D.S."/>
        </authorList>
    </citation>
    <scope>NUCLEOTIDE SEQUENCE</scope>
    <source>
        <strain evidence="1 3">I ESC-2004</strain>
    </source>
</reference>
<evidence type="ECO:0000313" key="2">
    <source>
        <dbReference type="EnsemblMetazoa" id="CapteP208841"/>
    </source>
</evidence>
<dbReference type="Proteomes" id="UP000014760">
    <property type="component" value="Unassembled WGS sequence"/>
</dbReference>
<gene>
    <name evidence="1" type="ORF">CAPTEDRAFT_208841</name>
</gene>
<organism evidence="1">
    <name type="scientific">Capitella teleta</name>
    <name type="common">Polychaete worm</name>
    <dbReference type="NCBI Taxonomy" id="283909"/>
    <lineage>
        <taxon>Eukaryota</taxon>
        <taxon>Metazoa</taxon>
        <taxon>Spiralia</taxon>
        <taxon>Lophotrochozoa</taxon>
        <taxon>Annelida</taxon>
        <taxon>Polychaeta</taxon>
        <taxon>Sedentaria</taxon>
        <taxon>Scolecida</taxon>
        <taxon>Capitellidae</taxon>
        <taxon>Capitella</taxon>
    </lineage>
</organism>
<reference evidence="2" key="3">
    <citation type="submission" date="2015-06" db="UniProtKB">
        <authorList>
            <consortium name="EnsemblMetazoa"/>
        </authorList>
    </citation>
    <scope>IDENTIFICATION</scope>
</reference>
<sequence>MDRAVDARLPQRYKEWRREVRNELRLSIAKDSDKTEMWACTNVVVCSWEQGEDILQQAGMLAAIEPSTPTPVVVPADIPDVWVTDRIDLHDLARRQKEQFCDAYVEASQETDESPYIVQGSLLFTMAEPSRNAGRYLRLLLPQQFRQQVIDRCHAEEEGERLQAIRLAERILREYRSKQKETYRENEPGRVTEID</sequence>
<name>R7UGN1_CAPTE</name>
<dbReference type="EnsemblMetazoa" id="CapteT208841">
    <property type="protein sequence ID" value="CapteP208841"/>
    <property type="gene ID" value="CapteG208841"/>
</dbReference>
<evidence type="ECO:0000313" key="1">
    <source>
        <dbReference type="EMBL" id="ELU02417.1"/>
    </source>
</evidence>
<dbReference type="EMBL" id="AMQN01008850">
    <property type="status" value="NOT_ANNOTATED_CDS"/>
    <property type="molecule type" value="Genomic_DNA"/>
</dbReference>
<dbReference type="EMBL" id="AMQN01008849">
    <property type="status" value="NOT_ANNOTATED_CDS"/>
    <property type="molecule type" value="Genomic_DNA"/>
</dbReference>
<protein>
    <submittedName>
        <fullName evidence="1 2">Uncharacterized protein</fullName>
    </submittedName>
</protein>
<keyword evidence="3" id="KW-1185">Reference proteome</keyword>
<proteinExistence type="predicted"/>
<reference evidence="3" key="1">
    <citation type="submission" date="2012-12" db="EMBL/GenBank/DDBJ databases">
        <authorList>
            <person name="Hellsten U."/>
            <person name="Grimwood J."/>
            <person name="Chapman J.A."/>
            <person name="Shapiro H."/>
            <person name="Aerts A."/>
            <person name="Otillar R.P."/>
            <person name="Terry A.Y."/>
            <person name="Boore J.L."/>
            <person name="Simakov O."/>
            <person name="Marletaz F."/>
            <person name="Cho S.-J."/>
            <person name="Edsinger-Gonzales E."/>
            <person name="Havlak P."/>
            <person name="Kuo D.-H."/>
            <person name="Larsson T."/>
            <person name="Lv J."/>
            <person name="Arendt D."/>
            <person name="Savage R."/>
            <person name="Osoegawa K."/>
            <person name="de Jong P."/>
            <person name="Lindberg D.R."/>
            <person name="Seaver E.C."/>
            <person name="Weisblat D.A."/>
            <person name="Putnam N.H."/>
            <person name="Grigoriev I.V."/>
            <person name="Rokhsar D.S."/>
        </authorList>
    </citation>
    <scope>NUCLEOTIDE SEQUENCE</scope>
    <source>
        <strain evidence="3">I ESC-2004</strain>
    </source>
</reference>
<dbReference type="OrthoDB" id="417598at2759"/>
<dbReference type="EMBL" id="KB304086">
    <property type="protein sequence ID" value="ELU02417.1"/>
    <property type="molecule type" value="Genomic_DNA"/>
</dbReference>
<dbReference type="HOGENOM" id="CLU_1397550_0_0_1"/>
<dbReference type="EMBL" id="AMQN01008851">
    <property type="status" value="NOT_ANNOTATED_CDS"/>
    <property type="molecule type" value="Genomic_DNA"/>
</dbReference>
<accession>R7UGN1</accession>
<dbReference type="AlphaFoldDB" id="R7UGN1"/>